<evidence type="ECO:0000256" key="6">
    <source>
        <dbReference type="ARBA" id="ARBA00023136"/>
    </source>
</evidence>
<evidence type="ECO:0000256" key="5">
    <source>
        <dbReference type="ARBA" id="ARBA00022989"/>
    </source>
</evidence>
<reference evidence="9" key="1">
    <citation type="journal article" date="2019" name="Int. J. Syst. Evol. Microbiol.">
        <title>The Global Catalogue of Microorganisms (GCM) 10K type strain sequencing project: providing services to taxonomists for standard genome sequencing and annotation.</title>
        <authorList>
            <consortium name="The Broad Institute Genomics Platform"/>
            <consortium name="The Broad Institute Genome Sequencing Center for Infectious Disease"/>
            <person name="Wu L."/>
            <person name="Ma J."/>
        </authorList>
    </citation>
    <scope>NUCLEOTIDE SEQUENCE [LARGE SCALE GENOMIC DNA]</scope>
    <source>
        <strain evidence="9">JCM 13249</strain>
    </source>
</reference>
<dbReference type="EMBL" id="BAAALS010000008">
    <property type="protein sequence ID" value="GAA1750409.1"/>
    <property type="molecule type" value="Genomic_DNA"/>
</dbReference>
<keyword evidence="2" id="KW-1003">Cell membrane</keyword>
<feature type="transmembrane region" description="Helical" evidence="7">
    <location>
        <begin position="45"/>
        <end position="63"/>
    </location>
</feature>
<dbReference type="PANTHER" id="PTHR30589:SF0">
    <property type="entry name" value="PHOSPHATIDYLGLYCEROL--PROLIPOPROTEIN DIACYLGLYCERYL TRANSFERASE"/>
    <property type="match status" value="1"/>
</dbReference>
<dbReference type="Proteomes" id="UP001500655">
    <property type="component" value="Unassembled WGS sequence"/>
</dbReference>
<organism evidence="8 9">
    <name type="scientific">Luedemannella helvata</name>
    <dbReference type="NCBI Taxonomy" id="349315"/>
    <lineage>
        <taxon>Bacteria</taxon>
        <taxon>Bacillati</taxon>
        <taxon>Actinomycetota</taxon>
        <taxon>Actinomycetes</taxon>
        <taxon>Micromonosporales</taxon>
        <taxon>Micromonosporaceae</taxon>
        <taxon>Luedemannella</taxon>
    </lineage>
</organism>
<evidence type="ECO:0000313" key="8">
    <source>
        <dbReference type="EMBL" id="GAA1750409.1"/>
    </source>
</evidence>
<evidence type="ECO:0000256" key="7">
    <source>
        <dbReference type="SAM" id="Phobius"/>
    </source>
</evidence>
<evidence type="ECO:0000256" key="4">
    <source>
        <dbReference type="ARBA" id="ARBA00022692"/>
    </source>
</evidence>
<sequence>MVPTLGHLGPLPVNTHDVFVGLGVMVAAVVFLLEARRRRVSDERVWIVVAGALVGGALLARLGTWAQHFDLRDNASLVEHWLYGNRSILSGLVGAYAGALVAKRLTGYRTPTGDLFAPAVALGMAVGRVGCLLTELPGTPTSLPWGITLSPAQVEALRPAYGAAAVAGVPMHPSFAYEIAFQLLIFCLLWRLRDRLAAPGELFKLYLAGYAAFRFAVEFVRGNEVVFAGLTRPQLFLLACAPLLAWHLTRQARRGVYRDAWRRTDRQPAPATEAAS</sequence>
<name>A0ABP4WAY5_9ACTN</name>
<evidence type="ECO:0000313" key="9">
    <source>
        <dbReference type="Proteomes" id="UP001500655"/>
    </source>
</evidence>
<comment type="caution">
    <text evidence="8">The sequence shown here is derived from an EMBL/GenBank/DDBJ whole genome shotgun (WGS) entry which is preliminary data.</text>
</comment>
<feature type="transmembrane region" description="Helical" evidence="7">
    <location>
        <begin position="15"/>
        <end position="33"/>
    </location>
</feature>
<keyword evidence="9" id="KW-1185">Reference proteome</keyword>
<keyword evidence="4 7" id="KW-0812">Transmembrane</keyword>
<dbReference type="GO" id="GO:0016740">
    <property type="term" value="F:transferase activity"/>
    <property type="evidence" value="ECO:0007669"/>
    <property type="project" value="UniProtKB-KW"/>
</dbReference>
<feature type="transmembrane region" description="Helical" evidence="7">
    <location>
        <begin position="83"/>
        <end position="103"/>
    </location>
</feature>
<dbReference type="PANTHER" id="PTHR30589">
    <property type="entry name" value="PROLIPOPROTEIN DIACYLGLYCERYL TRANSFERASE"/>
    <property type="match status" value="1"/>
</dbReference>
<protein>
    <submittedName>
        <fullName evidence="8">Prolipoprotein diacylglyceryl transferase</fullName>
    </submittedName>
</protein>
<keyword evidence="6 7" id="KW-0472">Membrane</keyword>
<evidence type="ECO:0000256" key="3">
    <source>
        <dbReference type="ARBA" id="ARBA00022679"/>
    </source>
</evidence>
<keyword evidence="5 7" id="KW-1133">Transmembrane helix</keyword>
<comment type="similarity">
    <text evidence="1">Belongs to the Lgt family.</text>
</comment>
<gene>
    <name evidence="8" type="ORF">GCM10009681_21940</name>
</gene>
<dbReference type="InterPro" id="IPR001640">
    <property type="entry name" value="Lgt"/>
</dbReference>
<dbReference type="Pfam" id="PF01790">
    <property type="entry name" value="LGT"/>
    <property type="match status" value="1"/>
</dbReference>
<evidence type="ECO:0000256" key="2">
    <source>
        <dbReference type="ARBA" id="ARBA00022475"/>
    </source>
</evidence>
<evidence type="ECO:0000256" key="1">
    <source>
        <dbReference type="ARBA" id="ARBA00007150"/>
    </source>
</evidence>
<dbReference type="RefSeq" id="WP_344079582.1">
    <property type="nucleotide sequence ID" value="NZ_BAAALS010000008.1"/>
</dbReference>
<accession>A0ABP4WAY5</accession>
<proteinExistence type="inferred from homology"/>
<keyword evidence="3 8" id="KW-0808">Transferase</keyword>